<accession>W4G3H7</accession>
<dbReference type="CDD" id="cd00055">
    <property type="entry name" value="EGF_Lam"/>
    <property type="match status" value="1"/>
</dbReference>
<sequence length="515" mass="56036">MGRWSVLASLWSVLHANPCPTTQTDTHTWDFLQGSGLGFHARDGHASTTFLGQIWVVGGQTDSYTTRQLIDTTRRSDVWMSVDGNTWTSIIDEAPFPRRYGHSLTVFPEPTLSSAPIMVLMGGFSPIPANDIWYTRDGQTWTMVKSPVPWSPRGWHCAFVFNRRLWVTGGSPLNNEVWSTDSVLQGHWVQMPSPAWPARAAHSCVNHQLKNATLGDVSTQDVVFLLAGWGQNSNLFNDVWSLDASNTWTLLTSAAPWPARAWTAALSFNAMTQGDAVQGPRLWIFGGGRIGNGVHAMFTYSDVWQSRDGVTWIGTSSDRLGQSTVQWCQVTVGDNQVCVGKWGHTVLLAQRNLSTSANVCGTKCATNDQTSVLSGTLIGQCNSSIPPPAATTTSKLVDNIYQLSTQTSDGCGSCATARYYNELTVPAVLFIAGSSGDHKVSDVFRSTDFFLCELHGQVCGNQGYCSIGGVCVCDPGFCGDYCDQILPPSRANNLRSSLSSWLVFLLGARLLVALE</sequence>
<dbReference type="PROSITE" id="PS00022">
    <property type="entry name" value="EGF_1"/>
    <property type="match status" value="1"/>
</dbReference>
<dbReference type="GeneID" id="20813505"/>
<dbReference type="OrthoDB" id="59517at2759"/>
<dbReference type="InterPro" id="IPR000742">
    <property type="entry name" value="EGF"/>
</dbReference>
<dbReference type="PROSITE" id="PS01186">
    <property type="entry name" value="EGF_2"/>
    <property type="match status" value="1"/>
</dbReference>
<dbReference type="AlphaFoldDB" id="W4G3H7"/>
<name>W4G3H7_APHAT</name>
<dbReference type="RefSeq" id="XP_009836776.1">
    <property type="nucleotide sequence ID" value="XM_009838474.1"/>
</dbReference>
<dbReference type="PANTHER" id="PTHR23244">
    <property type="entry name" value="KELCH REPEAT DOMAIN"/>
    <property type="match status" value="1"/>
</dbReference>
<evidence type="ECO:0000256" key="2">
    <source>
        <dbReference type="SAM" id="SignalP"/>
    </source>
</evidence>
<feature type="domain" description="EGF-like" evidence="3">
    <location>
        <begin position="448"/>
        <end position="483"/>
    </location>
</feature>
<reference evidence="4" key="1">
    <citation type="submission" date="2013-12" db="EMBL/GenBank/DDBJ databases">
        <title>The Genome Sequence of Aphanomyces astaci APO3.</title>
        <authorList>
            <consortium name="The Broad Institute Genomics Platform"/>
            <person name="Russ C."/>
            <person name="Tyler B."/>
            <person name="van West P."/>
            <person name="Dieguez-Uribeondo J."/>
            <person name="Young S.K."/>
            <person name="Zeng Q."/>
            <person name="Gargeya S."/>
            <person name="Fitzgerald M."/>
            <person name="Abouelleil A."/>
            <person name="Alvarado L."/>
            <person name="Chapman S.B."/>
            <person name="Gainer-Dewar J."/>
            <person name="Goldberg J."/>
            <person name="Griggs A."/>
            <person name="Gujja S."/>
            <person name="Hansen M."/>
            <person name="Howarth C."/>
            <person name="Imamovic A."/>
            <person name="Ireland A."/>
            <person name="Larimer J."/>
            <person name="McCowan C."/>
            <person name="Murphy C."/>
            <person name="Pearson M."/>
            <person name="Poon T.W."/>
            <person name="Priest M."/>
            <person name="Roberts A."/>
            <person name="Saif S."/>
            <person name="Shea T."/>
            <person name="Sykes S."/>
            <person name="Wortman J."/>
            <person name="Nusbaum C."/>
            <person name="Birren B."/>
        </authorList>
    </citation>
    <scope>NUCLEOTIDE SEQUENCE [LARGE SCALE GENOMIC DNA]</scope>
    <source>
        <strain evidence="4">APO3</strain>
    </source>
</reference>
<organism evidence="4">
    <name type="scientific">Aphanomyces astaci</name>
    <name type="common">Crayfish plague agent</name>
    <dbReference type="NCBI Taxonomy" id="112090"/>
    <lineage>
        <taxon>Eukaryota</taxon>
        <taxon>Sar</taxon>
        <taxon>Stramenopiles</taxon>
        <taxon>Oomycota</taxon>
        <taxon>Saprolegniomycetes</taxon>
        <taxon>Saprolegniales</taxon>
        <taxon>Verrucalvaceae</taxon>
        <taxon>Aphanomyces</taxon>
    </lineage>
</organism>
<dbReference type="InterPro" id="IPR015915">
    <property type="entry name" value="Kelch-typ_b-propeller"/>
</dbReference>
<feature type="disulfide bond" evidence="1">
    <location>
        <begin position="473"/>
        <end position="482"/>
    </location>
</feature>
<feature type="chain" id="PRO_5007734841" description="EGF-like domain-containing protein" evidence="2">
    <location>
        <begin position="17"/>
        <end position="515"/>
    </location>
</feature>
<dbReference type="InterPro" id="IPR002049">
    <property type="entry name" value="LE_dom"/>
</dbReference>
<dbReference type="VEuPathDB" id="FungiDB:H257_11509"/>
<comment type="caution">
    <text evidence="1">Lacks conserved residue(s) required for the propagation of feature annotation.</text>
</comment>
<gene>
    <name evidence="4" type="ORF">H257_11509</name>
</gene>
<proteinExistence type="predicted"/>
<protein>
    <recommendedName>
        <fullName evidence="3">EGF-like domain-containing protein</fullName>
    </recommendedName>
</protein>
<dbReference type="EMBL" id="KI913147">
    <property type="protein sequence ID" value="ETV73840.1"/>
    <property type="molecule type" value="Genomic_DNA"/>
</dbReference>
<keyword evidence="1" id="KW-1015">Disulfide bond</keyword>
<dbReference type="EMBL" id="KI913147">
    <property type="protein sequence ID" value="ETV73841.1"/>
    <property type="molecule type" value="Genomic_DNA"/>
</dbReference>
<keyword evidence="1" id="KW-0245">EGF-like domain</keyword>
<dbReference type="RefSeq" id="XP_009836780.1">
    <property type="nucleotide sequence ID" value="XM_009838478.1"/>
</dbReference>
<dbReference type="SUPFAM" id="SSF117281">
    <property type="entry name" value="Kelch motif"/>
    <property type="match status" value="1"/>
</dbReference>
<evidence type="ECO:0000313" key="4">
    <source>
        <dbReference type="EMBL" id="ETV73841.1"/>
    </source>
</evidence>
<dbReference type="PROSITE" id="PS50026">
    <property type="entry name" value="EGF_3"/>
    <property type="match status" value="1"/>
</dbReference>
<feature type="signal peptide" evidence="2">
    <location>
        <begin position="1"/>
        <end position="16"/>
    </location>
</feature>
<evidence type="ECO:0000256" key="1">
    <source>
        <dbReference type="PROSITE-ProRule" id="PRU00076"/>
    </source>
</evidence>
<keyword evidence="2" id="KW-0732">Signal</keyword>
<evidence type="ECO:0000259" key="3">
    <source>
        <dbReference type="PROSITE" id="PS50026"/>
    </source>
</evidence>
<dbReference type="Gene3D" id="2.120.10.80">
    <property type="entry name" value="Kelch-type beta propeller"/>
    <property type="match status" value="1"/>
</dbReference>